<dbReference type="AlphaFoldDB" id="A0A0G0S9D1"/>
<name>A0A0G0S9D1_9BACT</name>
<keyword evidence="1" id="KW-1277">Toxin-antitoxin system</keyword>
<dbReference type="InterPro" id="IPR035093">
    <property type="entry name" value="RelE/ParE_toxin_dom_sf"/>
</dbReference>
<reference evidence="2 3" key="1">
    <citation type="journal article" date="2015" name="Nature">
        <title>rRNA introns, odd ribosomes, and small enigmatic genomes across a large radiation of phyla.</title>
        <authorList>
            <person name="Brown C.T."/>
            <person name="Hug L.A."/>
            <person name="Thomas B.C."/>
            <person name="Sharon I."/>
            <person name="Castelle C.J."/>
            <person name="Singh A."/>
            <person name="Wilkins M.J."/>
            <person name="Williams K.H."/>
            <person name="Banfield J.F."/>
        </authorList>
    </citation>
    <scope>NUCLEOTIDE SEQUENCE [LARGE SCALE GENOMIC DNA]</scope>
</reference>
<evidence type="ECO:0000313" key="2">
    <source>
        <dbReference type="EMBL" id="KKR61568.1"/>
    </source>
</evidence>
<accession>A0A0G0S9D1</accession>
<dbReference type="Pfam" id="PF05016">
    <property type="entry name" value="ParE_toxin"/>
    <property type="match status" value="1"/>
</dbReference>
<proteinExistence type="predicted"/>
<protein>
    <submittedName>
        <fullName evidence="2">Addiction module toxin, RelE/StbE family</fullName>
    </submittedName>
</protein>
<gene>
    <name evidence="2" type="ORF">UU02_C0057G0006</name>
</gene>
<dbReference type="Proteomes" id="UP000034293">
    <property type="component" value="Unassembled WGS sequence"/>
</dbReference>
<dbReference type="SUPFAM" id="SSF143011">
    <property type="entry name" value="RelE-like"/>
    <property type="match status" value="1"/>
</dbReference>
<dbReference type="InterPro" id="IPR007712">
    <property type="entry name" value="RelE/ParE_toxin"/>
</dbReference>
<dbReference type="EMBL" id="LBZA01000057">
    <property type="protein sequence ID" value="KKR61568.1"/>
    <property type="molecule type" value="Genomic_DNA"/>
</dbReference>
<dbReference type="Gene3D" id="3.30.2310.20">
    <property type="entry name" value="RelE-like"/>
    <property type="match status" value="1"/>
</dbReference>
<evidence type="ECO:0000313" key="3">
    <source>
        <dbReference type="Proteomes" id="UP000034293"/>
    </source>
</evidence>
<comment type="caution">
    <text evidence="2">The sequence shown here is derived from an EMBL/GenBank/DDBJ whole genome shotgun (WGS) entry which is preliminary data.</text>
</comment>
<evidence type="ECO:0000256" key="1">
    <source>
        <dbReference type="ARBA" id="ARBA00022649"/>
    </source>
</evidence>
<organism evidence="2 3">
    <name type="scientific">Candidatus Woesebacteria bacterium GW2011_GWA1_40_43</name>
    <dbReference type="NCBI Taxonomy" id="1618553"/>
    <lineage>
        <taxon>Bacteria</taxon>
        <taxon>Candidatus Woeseibacteriota</taxon>
    </lineage>
</organism>
<sequence>MDLFFKPVATKELKKLPVVEARKIFKKIQLLKEFPFSGKPLSGEFEGSRSIRTWPYRVIYRIQPKVGIVIETIKHRQSSYKR</sequence>